<gene>
    <name evidence="1" type="ORF">AAM37_gp63</name>
</gene>
<evidence type="ECO:0000313" key="1">
    <source>
        <dbReference type="EMBL" id="QDH45734.1"/>
    </source>
</evidence>
<protein>
    <submittedName>
        <fullName evidence="1">Uncharacterized protein</fullName>
    </submittedName>
</protein>
<reference evidence="1 2" key="1">
    <citation type="submission" date="2019-04" db="EMBL/GenBank/DDBJ databases">
        <title>Complete genome sequence of Pantoea sp. infecting bacteriophage vB_PagM_AAM37.</title>
        <authorList>
            <person name="Truncaite L."/>
            <person name="Simoliuniene M."/>
            <person name="Zajanckauskaite A."/>
            <person name="Meskys R."/>
            <person name="Simoliunas E."/>
        </authorList>
    </citation>
    <scope>NUCLEOTIDE SEQUENCE [LARGE SCALE GENOMIC DNA]</scope>
    <source>
        <strain evidence="1">AAM37</strain>
    </source>
</reference>
<dbReference type="Proteomes" id="UP000317930">
    <property type="component" value="Segment"/>
</dbReference>
<name>A0A513ZYH2_9CAUD</name>
<sequence length="115" mass="12689">MTNDNAEFLRTYIRALAAIKEAGLTTAGVDAEDFEIILAIAQQSMWEAEMAKSRHCHHGKGEGAHQHGQTTCVQCAGIMTTTWDFEQTGLFPGLTPDILKQHYVGRMVYGEAYKG</sequence>
<evidence type="ECO:0000313" key="2">
    <source>
        <dbReference type="Proteomes" id="UP000317930"/>
    </source>
</evidence>
<organism evidence="1 2">
    <name type="scientific">Pantoea phage vB_PagM_AAM37</name>
    <dbReference type="NCBI Taxonomy" id="2588093"/>
    <lineage>
        <taxon>Viruses</taxon>
        <taxon>Duplodnaviria</taxon>
        <taxon>Heunggongvirae</taxon>
        <taxon>Uroviricota</taxon>
        <taxon>Caudoviricetes</taxon>
        <taxon>Dibbivirus</taxon>
        <taxon>Dibbivirus AAM37</taxon>
    </lineage>
</organism>
<keyword evidence="2" id="KW-1185">Reference proteome</keyword>
<dbReference type="EMBL" id="MK798143">
    <property type="protein sequence ID" value="QDH45734.1"/>
    <property type="molecule type" value="Genomic_DNA"/>
</dbReference>
<proteinExistence type="predicted"/>
<accession>A0A513ZYH2</accession>